<protein>
    <submittedName>
        <fullName evidence="1">Uncharacterized protein</fullName>
    </submittedName>
</protein>
<dbReference type="CDD" id="cd00590">
    <property type="entry name" value="RRM_SF"/>
    <property type="match status" value="1"/>
</dbReference>
<name>A0A9J6C075_POLVA</name>
<proteinExistence type="predicted"/>
<dbReference type="Proteomes" id="UP001107558">
    <property type="component" value="Chromosome 2"/>
</dbReference>
<dbReference type="AlphaFoldDB" id="A0A9J6C075"/>
<accession>A0A9J6C075</accession>
<reference evidence="1" key="1">
    <citation type="submission" date="2021-03" db="EMBL/GenBank/DDBJ databases">
        <title>Chromosome level genome of the anhydrobiotic midge Polypedilum vanderplanki.</title>
        <authorList>
            <person name="Yoshida Y."/>
            <person name="Kikawada T."/>
            <person name="Gusev O."/>
        </authorList>
    </citation>
    <scope>NUCLEOTIDE SEQUENCE</scope>
    <source>
        <strain evidence="1">NIAS01</strain>
        <tissue evidence="1">Whole body or cell culture</tissue>
    </source>
</reference>
<sequence length="110" mass="12945">METERLKGKTPKFDDIKGVVIPLYYRKQRSRNFMFIIMASSKSALLLQEHSMNQWNDGRCIEIADNSLIVYSKSLEQDIQELRVGKYKKLHMSVELDKLNFISTQLFKLD</sequence>
<gene>
    <name evidence="1" type="ORF">PVAND_005135</name>
</gene>
<evidence type="ECO:0000313" key="2">
    <source>
        <dbReference type="Proteomes" id="UP001107558"/>
    </source>
</evidence>
<dbReference type="EMBL" id="JADBJN010000002">
    <property type="protein sequence ID" value="KAG5675211.1"/>
    <property type="molecule type" value="Genomic_DNA"/>
</dbReference>
<organism evidence="1 2">
    <name type="scientific">Polypedilum vanderplanki</name>
    <name type="common">Sleeping chironomid midge</name>
    <dbReference type="NCBI Taxonomy" id="319348"/>
    <lineage>
        <taxon>Eukaryota</taxon>
        <taxon>Metazoa</taxon>
        <taxon>Ecdysozoa</taxon>
        <taxon>Arthropoda</taxon>
        <taxon>Hexapoda</taxon>
        <taxon>Insecta</taxon>
        <taxon>Pterygota</taxon>
        <taxon>Neoptera</taxon>
        <taxon>Endopterygota</taxon>
        <taxon>Diptera</taxon>
        <taxon>Nematocera</taxon>
        <taxon>Chironomoidea</taxon>
        <taxon>Chironomidae</taxon>
        <taxon>Chironominae</taxon>
        <taxon>Polypedilum</taxon>
        <taxon>Polypedilum</taxon>
    </lineage>
</organism>
<evidence type="ECO:0000313" key="1">
    <source>
        <dbReference type="EMBL" id="KAG5675211.1"/>
    </source>
</evidence>
<comment type="caution">
    <text evidence="1">The sequence shown here is derived from an EMBL/GenBank/DDBJ whole genome shotgun (WGS) entry which is preliminary data.</text>
</comment>
<keyword evidence="2" id="KW-1185">Reference proteome</keyword>